<dbReference type="Proteomes" id="UP000749646">
    <property type="component" value="Unassembled WGS sequence"/>
</dbReference>
<comment type="caution">
    <text evidence="3">The sequence shown here is derived from an EMBL/GenBank/DDBJ whole genome shotgun (WGS) entry which is preliminary data.</text>
</comment>
<reference evidence="3" key="1">
    <citation type="journal article" date="2020" name="Fungal Divers.">
        <title>Resolving the Mortierellaceae phylogeny through synthesis of multi-gene phylogenetics and phylogenomics.</title>
        <authorList>
            <person name="Vandepol N."/>
            <person name="Liber J."/>
            <person name="Desiro A."/>
            <person name="Na H."/>
            <person name="Kennedy M."/>
            <person name="Barry K."/>
            <person name="Grigoriev I.V."/>
            <person name="Miller A.N."/>
            <person name="O'Donnell K."/>
            <person name="Stajich J.E."/>
            <person name="Bonito G."/>
        </authorList>
    </citation>
    <scope>NUCLEOTIDE SEQUENCE</scope>
    <source>
        <strain evidence="3">MES-2147</strain>
    </source>
</reference>
<feature type="transmembrane region" description="Helical" evidence="2">
    <location>
        <begin position="101"/>
        <end position="125"/>
    </location>
</feature>
<keyword evidence="4" id="KW-1185">Reference proteome</keyword>
<feature type="region of interest" description="Disordered" evidence="1">
    <location>
        <begin position="1"/>
        <end position="59"/>
    </location>
</feature>
<evidence type="ECO:0000256" key="2">
    <source>
        <dbReference type="SAM" id="Phobius"/>
    </source>
</evidence>
<evidence type="ECO:0000256" key="1">
    <source>
        <dbReference type="SAM" id="MobiDB-lite"/>
    </source>
</evidence>
<keyword evidence="2" id="KW-0472">Membrane</keyword>
<accession>A0A9P6JCA8</accession>
<evidence type="ECO:0000313" key="3">
    <source>
        <dbReference type="EMBL" id="KAF9965081.1"/>
    </source>
</evidence>
<dbReference type="OrthoDB" id="2321369at2759"/>
<feature type="compositionally biased region" description="Polar residues" evidence="1">
    <location>
        <begin position="26"/>
        <end position="40"/>
    </location>
</feature>
<dbReference type="AlphaFoldDB" id="A0A9P6JCA8"/>
<organism evidence="3 4">
    <name type="scientific">Modicella reniformis</name>
    <dbReference type="NCBI Taxonomy" id="1440133"/>
    <lineage>
        <taxon>Eukaryota</taxon>
        <taxon>Fungi</taxon>
        <taxon>Fungi incertae sedis</taxon>
        <taxon>Mucoromycota</taxon>
        <taxon>Mortierellomycotina</taxon>
        <taxon>Mortierellomycetes</taxon>
        <taxon>Mortierellales</taxon>
        <taxon>Mortierellaceae</taxon>
        <taxon>Modicella</taxon>
    </lineage>
</organism>
<gene>
    <name evidence="3" type="ORF">BGZ65_000890</name>
</gene>
<protein>
    <submittedName>
        <fullName evidence="3">Uncharacterized protein</fullName>
    </submittedName>
</protein>
<feature type="compositionally biased region" description="Basic and acidic residues" evidence="1">
    <location>
        <begin position="43"/>
        <end position="59"/>
    </location>
</feature>
<name>A0A9P6JCA8_9FUNG</name>
<dbReference type="EMBL" id="JAAAHW010006016">
    <property type="protein sequence ID" value="KAF9965081.1"/>
    <property type="molecule type" value="Genomic_DNA"/>
</dbReference>
<feature type="non-terminal residue" evidence="3">
    <location>
        <position position="146"/>
    </location>
</feature>
<evidence type="ECO:0000313" key="4">
    <source>
        <dbReference type="Proteomes" id="UP000749646"/>
    </source>
</evidence>
<sequence length="146" mass="16025">MTGGPHDGVGARPAHVQLGGGGGLTPSGTIRRTGTLNRGKTLSRPDRFQNPETMFKKRKDDEPASCWMICSRITTCWALPPFLKMCGMPDKLVQQAWREKVTLCVIVMLIGGMVAFLTVGFSFVLCPSELRQGDHAFVRYGEPQSQ</sequence>
<proteinExistence type="predicted"/>
<keyword evidence="2" id="KW-0812">Transmembrane</keyword>
<keyword evidence="2" id="KW-1133">Transmembrane helix</keyword>